<gene>
    <name evidence="5" type="ORF">SAMN02745172_00700</name>
</gene>
<evidence type="ECO:0000259" key="4">
    <source>
        <dbReference type="Pfam" id="PF00248"/>
    </source>
</evidence>
<evidence type="ECO:0000313" key="5">
    <source>
        <dbReference type="EMBL" id="SHO61249.1"/>
    </source>
</evidence>
<organism evidence="5 6">
    <name type="scientific">Pseudoxanthobacter soli DSM 19599</name>
    <dbReference type="NCBI Taxonomy" id="1123029"/>
    <lineage>
        <taxon>Bacteria</taxon>
        <taxon>Pseudomonadati</taxon>
        <taxon>Pseudomonadota</taxon>
        <taxon>Alphaproteobacteria</taxon>
        <taxon>Hyphomicrobiales</taxon>
        <taxon>Segnochrobactraceae</taxon>
        <taxon>Pseudoxanthobacter</taxon>
    </lineage>
</organism>
<keyword evidence="5" id="KW-0406">Ion transport</keyword>
<dbReference type="SUPFAM" id="SSF51430">
    <property type="entry name" value="NAD(P)-linked oxidoreductase"/>
    <property type="match status" value="1"/>
</dbReference>
<protein>
    <submittedName>
        <fullName evidence="5">Voltage-dependent potassium channel beta subunit, animal</fullName>
    </submittedName>
</protein>
<evidence type="ECO:0000256" key="2">
    <source>
        <dbReference type="ARBA" id="ARBA00022857"/>
    </source>
</evidence>
<comment type="similarity">
    <text evidence="1">Belongs to the shaker potassium channel beta subunit family.</text>
</comment>
<dbReference type="GO" id="GO:0016491">
    <property type="term" value="F:oxidoreductase activity"/>
    <property type="evidence" value="ECO:0007669"/>
    <property type="project" value="UniProtKB-KW"/>
</dbReference>
<dbReference type="Pfam" id="PF00248">
    <property type="entry name" value="Aldo_ket_red"/>
    <property type="match status" value="1"/>
</dbReference>
<dbReference type="InterPro" id="IPR005399">
    <property type="entry name" value="K_chnl_volt-dep_bsu_KCNAB-rel"/>
</dbReference>
<dbReference type="PANTHER" id="PTHR43150">
    <property type="entry name" value="HYPERKINETIC, ISOFORM M"/>
    <property type="match status" value="1"/>
</dbReference>
<dbReference type="Gene3D" id="3.20.20.100">
    <property type="entry name" value="NADP-dependent oxidoreductase domain"/>
    <property type="match status" value="1"/>
</dbReference>
<dbReference type="RefSeq" id="WP_073625746.1">
    <property type="nucleotide sequence ID" value="NZ_FRXO01000001.1"/>
</dbReference>
<dbReference type="InterPro" id="IPR023210">
    <property type="entry name" value="NADP_OxRdtase_dom"/>
</dbReference>
<reference evidence="5 6" key="1">
    <citation type="submission" date="2016-12" db="EMBL/GenBank/DDBJ databases">
        <authorList>
            <person name="Song W.-J."/>
            <person name="Kurnit D.M."/>
        </authorList>
    </citation>
    <scope>NUCLEOTIDE SEQUENCE [LARGE SCALE GENOMIC DNA]</scope>
    <source>
        <strain evidence="5 6">DSM 19599</strain>
    </source>
</reference>
<dbReference type="InterPro" id="IPR036812">
    <property type="entry name" value="NAD(P)_OxRdtase_dom_sf"/>
</dbReference>
<dbReference type="Proteomes" id="UP000186406">
    <property type="component" value="Unassembled WGS sequence"/>
</dbReference>
<keyword evidence="3" id="KW-0560">Oxidoreductase</keyword>
<feature type="domain" description="NADP-dependent oxidoreductase" evidence="4">
    <location>
        <begin position="16"/>
        <end position="318"/>
    </location>
</feature>
<keyword evidence="5" id="KW-0813">Transport</keyword>
<dbReference type="PRINTS" id="PR01577">
    <property type="entry name" value="KCNABCHANNEL"/>
</dbReference>
<evidence type="ECO:0000256" key="3">
    <source>
        <dbReference type="ARBA" id="ARBA00023002"/>
    </source>
</evidence>
<dbReference type="STRING" id="1123029.SAMN02745172_00700"/>
<dbReference type="PANTHER" id="PTHR43150:SF2">
    <property type="entry name" value="HYPERKINETIC, ISOFORM M"/>
    <property type="match status" value="1"/>
</dbReference>
<evidence type="ECO:0000313" key="6">
    <source>
        <dbReference type="Proteomes" id="UP000186406"/>
    </source>
</evidence>
<sequence>MEYRRLGRSGLKLSALSYGSWVTFGTALDDAGARDCLALAYERGVNFFDSAEVYLGGEAERMLGRAIKALGWPRDSFCVSSKVLYGTGDNHDPAETARPTQQGLSRKHIIEACEQALQRFGLDYLDLYLCHRPDPDMSLPEIAFTMDSLIRQGKVLYWGTSEWPASDIEALIAFADRNHLIPPQVEQPQYNLFHRARVEQEYRSIAETHGVGLTTWSPLASGVLAGRYDDGIPPGSRLTAAGFSWLSDFVFAGRQEEMRAAARRLQGIAADLGSSRAQLAIAWCLANPSVSTVILGASSNAQLAHNLAAIEFVEKLTPEIRESISQAMSFKPDRPI</sequence>
<dbReference type="GO" id="GO:0034220">
    <property type="term" value="P:monoatomic ion transmembrane transport"/>
    <property type="evidence" value="ECO:0007669"/>
    <property type="project" value="UniProtKB-KW"/>
</dbReference>
<keyword evidence="5" id="KW-0407">Ion channel</keyword>
<dbReference type="OrthoDB" id="8394608at2"/>
<accession>A0A1M7Z8T7</accession>
<proteinExistence type="inferred from homology"/>
<evidence type="ECO:0000256" key="1">
    <source>
        <dbReference type="ARBA" id="ARBA00006515"/>
    </source>
</evidence>
<keyword evidence="2" id="KW-0521">NADP</keyword>
<name>A0A1M7Z8T7_9HYPH</name>
<dbReference type="AlphaFoldDB" id="A0A1M7Z8T7"/>
<keyword evidence="6" id="KW-1185">Reference proteome</keyword>
<dbReference type="EMBL" id="FRXO01000001">
    <property type="protein sequence ID" value="SHO61249.1"/>
    <property type="molecule type" value="Genomic_DNA"/>
</dbReference>